<dbReference type="Gene3D" id="2.60.40.420">
    <property type="entry name" value="Cupredoxins - blue copper proteins"/>
    <property type="match status" value="3"/>
</dbReference>
<keyword evidence="14" id="KW-1185">Reference proteome</keyword>
<evidence type="ECO:0000256" key="8">
    <source>
        <dbReference type="ARBA" id="ARBA00043090"/>
    </source>
</evidence>
<evidence type="ECO:0000256" key="4">
    <source>
        <dbReference type="ARBA" id="ARBA00023002"/>
    </source>
</evidence>
<evidence type="ECO:0000313" key="14">
    <source>
        <dbReference type="Proteomes" id="UP000053244"/>
    </source>
</evidence>
<comment type="caution">
    <text evidence="13">The sequence shown here is derived from an EMBL/GenBank/DDBJ whole genome shotgun (WGS) entry which is preliminary data.</text>
</comment>
<feature type="domain" description="Plastocyanin-like" evidence="12">
    <location>
        <begin position="69"/>
        <end position="182"/>
    </location>
</feature>
<evidence type="ECO:0000256" key="10">
    <source>
        <dbReference type="SAM" id="SignalP"/>
    </source>
</evidence>
<protein>
    <recommendedName>
        <fullName evidence="6">Multicopper oxidase CueO</fullName>
        <ecNumber evidence="5">1.16.3.4</ecNumber>
    </recommendedName>
    <alternativeName>
        <fullName evidence="7">Copper efflux oxidase</fullName>
    </alternativeName>
    <alternativeName>
        <fullName evidence="8">Cuprous oxidase</fullName>
    </alternativeName>
</protein>
<dbReference type="PANTHER" id="PTHR48267:SF1">
    <property type="entry name" value="BILIRUBIN OXIDASE"/>
    <property type="match status" value="1"/>
</dbReference>
<dbReference type="PROSITE" id="PS51318">
    <property type="entry name" value="TAT"/>
    <property type="match status" value="1"/>
</dbReference>
<dbReference type="EC" id="1.16.3.4" evidence="5"/>
<evidence type="ECO:0000256" key="1">
    <source>
        <dbReference type="ARBA" id="ARBA00010609"/>
    </source>
</evidence>
<dbReference type="GO" id="GO:0016491">
    <property type="term" value="F:oxidoreductase activity"/>
    <property type="evidence" value="ECO:0007669"/>
    <property type="project" value="UniProtKB-KW"/>
</dbReference>
<dbReference type="InterPro" id="IPR002355">
    <property type="entry name" value="Cu_oxidase_Cu_BS"/>
</dbReference>
<evidence type="ECO:0000256" key="3">
    <source>
        <dbReference type="ARBA" id="ARBA00022723"/>
    </source>
</evidence>
<evidence type="ECO:0000313" key="13">
    <source>
        <dbReference type="EMBL" id="KUL41466.1"/>
    </source>
</evidence>
<dbReference type="Proteomes" id="UP000053244">
    <property type="component" value="Unassembled WGS sequence"/>
</dbReference>
<dbReference type="AlphaFoldDB" id="A0A0X3VDT3"/>
<feature type="domain" description="Plastocyanin-like" evidence="11">
    <location>
        <begin position="387"/>
        <end position="490"/>
    </location>
</feature>
<evidence type="ECO:0000259" key="12">
    <source>
        <dbReference type="Pfam" id="PF07732"/>
    </source>
</evidence>
<name>A0A0X3VDT3_9ACTN</name>
<feature type="chain" id="PRO_5007055819" description="Multicopper oxidase CueO" evidence="10">
    <location>
        <begin position="40"/>
        <end position="492"/>
    </location>
</feature>
<reference evidence="13 14" key="1">
    <citation type="submission" date="2015-10" db="EMBL/GenBank/DDBJ databases">
        <authorList>
            <person name="Gilbert D.G."/>
        </authorList>
    </citation>
    <scope>NUCLEOTIDE SEQUENCE [LARGE SCALE GENOMIC DNA]</scope>
    <source>
        <strain evidence="13 14">NRRL B-16712</strain>
    </source>
</reference>
<evidence type="ECO:0000256" key="5">
    <source>
        <dbReference type="ARBA" id="ARBA00038978"/>
    </source>
</evidence>
<comment type="similarity">
    <text evidence="1">Belongs to the multicopper oxidase family.</text>
</comment>
<dbReference type="CDD" id="cd04232">
    <property type="entry name" value="CuRO_1_CueO_FtsP"/>
    <property type="match status" value="1"/>
</dbReference>
<evidence type="ECO:0000256" key="9">
    <source>
        <dbReference type="ARBA" id="ARBA00048092"/>
    </source>
</evidence>
<dbReference type="InterPro" id="IPR008972">
    <property type="entry name" value="Cupredoxin"/>
</dbReference>
<dbReference type="GO" id="GO:0005507">
    <property type="term" value="F:copper ion binding"/>
    <property type="evidence" value="ECO:0007669"/>
    <property type="project" value="InterPro"/>
</dbReference>
<dbReference type="PROSITE" id="PS00080">
    <property type="entry name" value="MULTICOPPER_OXIDASE2"/>
    <property type="match status" value="1"/>
</dbReference>
<evidence type="ECO:0000259" key="11">
    <source>
        <dbReference type="Pfam" id="PF07731"/>
    </source>
</evidence>
<dbReference type="EMBL" id="LLZH01000013">
    <property type="protein sequence ID" value="KUL41466.1"/>
    <property type="molecule type" value="Genomic_DNA"/>
</dbReference>
<organism evidence="13 14">
    <name type="scientific">Actinoplanes awajinensis subsp. mycoplanecinus</name>
    <dbReference type="NCBI Taxonomy" id="135947"/>
    <lineage>
        <taxon>Bacteria</taxon>
        <taxon>Bacillati</taxon>
        <taxon>Actinomycetota</taxon>
        <taxon>Actinomycetes</taxon>
        <taxon>Micromonosporales</taxon>
        <taxon>Micromonosporaceae</taxon>
        <taxon>Actinoplanes</taxon>
    </lineage>
</organism>
<dbReference type="InterPro" id="IPR011707">
    <property type="entry name" value="Cu-oxidase-like_N"/>
</dbReference>
<evidence type="ECO:0000256" key="6">
    <source>
        <dbReference type="ARBA" id="ARBA00041027"/>
    </source>
</evidence>
<feature type="signal peptide" evidence="10">
    <location>
        <begin position="1"/>
        <end position="39"/>
    </location>
</feature>
<dbReference type="InterPro" id="IPR011706">
    <property type="entry name" value="Cu-oxidase_C"/>
</dbReference>
<proteinExistence type="inferred from homology"/>
<evidence type="ECO:0000256" key="2">
    <source>
        <dbReference type="ARBA" id="ARBA00011245"/>
    </source>
</evidence>
<dbReference type="PANTHER" id="PTHR48267">
    <property type="entry name" value="CUPREDOXIN SUPERFAMILY PROTEIN"/>
    <property type="match status" value="1"/>
</dbReference>
<evidence type="ECO:0000256" key="7">
    <source>
        <dbReference type="ARBA" id="ARBA00042896"/>
    </source>
</evidence>
<keyword evidence="3" id="KW-0479">Metal-binding</keyword>
<dbReference type="InterPro" id="IPR045087">
    <property type="entry name" value="Cu-oxidase_fam"/>
</dbReference>
<gene>
    <name evidence="13" type="ORF">ADL15_04225</name>
</gene>
<comment type="catalytic activity">
    <reaction evidence="9">
        <text>4 Cu(+) + O2 + 4 H(+) = 4 Cu(2+) + 2 H2O</text>
        <dbReference type="Rhea" id="RHEA:30083"/>
        <dbReference type="ChEBI" id="CHEBI:15377"/>
        <dbReference type="ChEBI" id="CHEBI:15378"/>
        <dbReference type="ChEBI" id="CHEBI:15379"/>
        <dbReference type="ChEBI" id="CHEBI:29036"/>
        <dbReference type="ChEBI" id="CHEBI:49552"/>
        <dbReference type="EC" id="1.16.3.4"/>
    </reaction>
    <physiologicalReaction direction="left-to-right" evidence="9">
        <dbReference type="Rhea" id="RHEA:30084"/>
    </physiologicalReaction>
</comment>
<dbReference type="SUPFAM" id="SSF49503">
    <property type="entry name" value="Cupredoxins"/>
    <property type="match status" value="3"/>
</dbReference>
<dbReference type="OrthoDB" id="345021at2"/>
<keyword evidence="10" id="KW-0732">Signal</keyword>
<accession>A0A0X3VDT3</accession>
<dbReference type="RefSeq" id="WP_067685248.1">
    <property type="nucleotide sequence ID" value="NZ_LLZH01000013.1"/>
</dbReference>
<keyword evidence="4" id="KW-0560">Oxidoreductase</keyword>
<dbReference type="Pfam" id="PF07731">
    <property type="entry name" value="Cu-oxidase_2"/>
    <property type="match status" value="1"/>
</dbReference>
<dbReference type="InterPro" id="IPR006311">
    <property type="entry name" value="TAT_signal"/>
</dbReference>
<dbReference type="Pfam" id="PF07732">
    <property type="entry name" value="Cu-oxidase_3"/>
    <property type="match status" value="1"/>
</dbReference>
<comment type="subunit">
    <text evidence="2">Monomer.</text>
</comment>
<sequence length="492" mass="50445">MTERSAPAHTALTRRGFLRGISALAVAGASLRFAAPARAATASGSLTVPPLLESTTDSSGTKVFKLSMESGTTEILSGVTSATCGFNQAFLGPVLKVNQGDTVQMDITNNLDDVSTVHWHGAHIPPSVDGGPQNTIDAGGTFSPSFEINQAACTLWFHPHALGTTAEQVASGLAGMLIVDDDTDGAAALPSTYGTDQFPLIVQSNPVSTAGALLFTTAGETASTTSFPLLVNGSNVGVDGTPTLTVDASRVRFHVLNASIADIITVTRSDGATFTQVATDAALLSKPLSVAGLQLVAGERAEICIDVTSGDSVTLQATVTAGGARGGSGTSAIVTLTSSATAAADELPSSLATFTALDVSSPDATRTIALSNRGNSMLINGVAGTTMAAMEAAGIMTTLGATEVWTITNATGLTHSFHLHDVPFQVLTVNGVAPTGGYAEWKDTILIAPQSTNVIAMQFTDYADNTFGYMLHCHNTVHEDEGMMTMLMVMTG</sequence>